<gene>
    <name evidence="3" type="ORF">OL497_18655</name>
</gene>
<dbReference type="Proteomes" id="UP001207742">
    <property type="component" value="Unassembled WGS sequence"/>
</dbReference>
<comment type="subcellular location">
    <subcellularLocation>
        <location evidence="2">Cell membrane</location>
        <topology evidence="2">Lipid-anchor</topology>
    </subcellularLocation>
</comment>
<evidence type="ECO:0000313" key="3">
    <source>
        <dbReference type="EMBL" id="MCW3485931.1"/>
    </source>
</evidence>
<dbReference type="NCBIfam" id="TIGR01845">
    <property type="entry name" value="outer_NodT"/>
    <property type="match status" value="1"/>
</dbReference>
<protein>
    <submittedName>
        <fullName evidence="3">Efflux transporter outer membrane subunit</fullName>
    </submittedName>
</protein>
<comment type="caution">
    <text evidence="3">The sequence shown here is derived from an EMBL/GenBank/DDBJ whole genome shotgun (WGS) entry which is preliminary data.</text>
</comment>
<sequence length="474" mass="51860">MKTRYSTFYFLLLSLVVGLAACRVGRNYERPPVALPQQFGNTTVAPSDSSSIAEIEWKRFFADATLQQLIDKALTGNYDLQLAVKRVESAQSYLKQAKLAWLPAFTATATGNTNFPSKNSFTGMNMQQFNFGDHIEDFNLGVGMSWEVDVWGKIRRQKEAAMATYLQTYEGQHAVQTSLVAAVASSYFNLLMLDNQLSIARKNVTLSDTIVQMIRLQKTAGEVTELAVQQAISQQQTAELLLPQLEQGIAIQENAIRILTGELPSTIARSSKLSDFQVGETLPAGVPAAMISRRPDVRANEMGLVAANAKVGVAQGNMYPTLNITANGGVNSFKASTWFNLPASLFGTVAGSITQPIFQRRALKTQLEVAKNEREQAVITFKQSALNAIGEVSDALIKLDKLKTQQAIASKQVNTSQLAVQQAQMLFRSGMANYLEVITAQANSLKAELGQADIDRQRLSAMVDLYRSLGGGWK</sequence>
<dbReference type="Gene3D" id="2.20.200.10">
    <property type="entry name" value="Outer membrane efflux proteins (OEP)"/>
    <property type="match status" value="1"/>
</dbReference>
<dbReference type="EMBL" id="JAPDNS010000002">
    <property type="protein sequence ID" value="MCW3485931.1"/>
    <property type="molecule type" value="Genomic_DNA"/>
</dbReference>
<dbReference type="PANTHER" id="PTHR30203:SF33">
    <property type="entry name" value="BLR4455 PROTEIN"/>
    <property type="match status" value="1"/>
</dbReference>
<dbReference type="InterPro" id="IPR003423">
    <property type="entry name" value="OMP_efflux"/>
</dbReference>
<keyword evidence="4" id="KW-1185">Reference proteome</keyword>
<dbReference type="Pfam" id="PF02321">
    <property type="entry name" value="OEP"/>
    <property type="match status" value="2"/>
</dbReference>
<comment type="similarity">
    <text evidence="1 2">Belongs to the outer membrane factor (OMF) (TC 1.B.17) family.</text>
</comment>
<evidence type="ECO:0000313" key="4">
    <source>
        <dbReference type="Proteomes" id="UP001207742"/>
    </source>
</evidence>
<name>A0ABT3IPV5_9BACT</name>
<evidence type="ECO:0000256" key="1">
    <source>
        <dbReference type="ARBA" id="ARBA00007613"/>
    </source>
</evidence>
<dbReference type="InterPro" id="IPR010131">
    <property type="entry name" value="MdtP/NodT-like"/>
</dbReference>
<keyword evidence="2" id="KW-0812">Transmembrane</keyword>
<dbReference type="PANTHER" id="PTHR30203">
    <property type="entry name" value="OUTER MEMBRANE CATION EFFLUX PROTEIN"/>
    <property type="match status" value="1"/>
</dbReference>
<keyword evidence="2" id="KW-0449">Lipoprotein</keyword>
<evidence type="ECO:0000256" key="2">
    <source>
        <dbReference type="RuleBase" id="RU362097"/>
    </source>
</evidence>
<organism evidence="3 4">
    <name type="scientific">Chitinophaga nivalis</name>
    <dbReference type="NCBI Taxonomy" id="2991709"/>
    <lineage>
        <taxon>Bacteria</taxon>
        <taxon>Pseudomonadati</taxon>
        <taxon>Bacteroidota</taxon>
        <taxon>Chitinophagia</taxon>
        <taxon>Chitinophagales</taxon>
        <taxon>Chitinophagaceae</taxon>
        <taxon>Chitinophaga</taxon>
    </lineage>
</organism>
<dbReference type="RefSeq" id="WP_264732748.1">
    <property type="nucleotide sequence ID" value="NZ_JAPDNR010000001.1"/>
</dbReference>
<dbReference type="PROSITE" id="PS51257">
    <property type="entry name" value="PROKAR_LIPOPROTEIN"/>
    <property type="match status" value="1"/>
</dbReference>
<keyword evidence="2" id="KW-0564">Palmitate</keyword>
<dbReference type="SUPFAM" id="SSF56954">
    <property type="entry name" value="Outer membrane efflux proteins (OEP)"/>
    <property type="match status" value="1"/>
</dbReference>
<accession>A0ABT3IPV5</accession>
<keyword evidence="2" id="KW-0472">Membrane</keyword>
<reference evidence="3 4" key="1">
    <citation type="submission" date="2022-10" db="EMBL/GenBank/DDBJ databases">
        <title>Chitinophaga nivalis PC15 sp. nov., isolated from Pyeongchang county, South Korea.</title>
        <authorList>
            <person name="Trinh H.N."/>
        </authorList>
    </citation>
    <scope>NUCLEOTIDE SEQUENCE [LARGE SCALE GENOMIC DNA]</scope>
    <source>
        <strain evidence="3 4">PC14</strain>
    </source>
</reference>
<proteinExistence type="inferred from homology"/>
<keyword evidence="2" id="KW-1134">Transmembrane beta strand</keyword>
<dbReference type="Gene3D" id="1.20.1600.10">
    <property type="entry name" value="Outer membrane efflux proteins (OEP)"/>
    <property type="match status" value="1"/>
</dbReference>